<evidence type="ECO:0000313" key="1">
    <source>
        <dbReference type="EMBL" id="RTQ53218.1"/>
    </source>
</evidence>
<dbReference type="SUPFAM" id="SSF53448">
    <property type="entry name" value="Nucleotide-diphospho-sugar transferases"/>
    <property type="match status" value="1"/>
</dbReference>
<dbReference type="Proteomes" id="UP000282184">
    <property type="component" value="Unassembled WGS sequence"/>
</dbReference>
<dbReference type="RefSeq" id="WP_126691146.1">
    <property type="nucleotide sequence ID" value="NZ_RXOF01000001.1"/>
</dbReference>
<organism evidence="1 2">
    <name type="scientific">Hymenobacter gummosus</name>
    <dbReference type="NCBI Taxonomy" id="1776032"/>
    <lineage>
        <taxon>Bacteria</taxon>
        <taxon>Pseudomonadati</taxon>
        <taxon>Bacteroidota</taxon>
        <taxon>Cytophagia</taxon>
        <taxon>Cytophagales</taxon>
        <taxon>Hymenobacteraceae</taxon>
        <taxon>Hymenobacter</taxon>
    </lineage>
</organism>
<gene>
    <name evidence="1" type="ORF">EJV47_00295</name>
</gene>
<accession>A0A431U857</accession>
<dbReference type="AlphaFoldDB" id="A0A431U857"/>
<name>A0A431U857_9BACT</name>
<proteinExistence type="predicted"/>
<dbReference type="InterPro" id="IPR029044">
    <property type="entry name" value="Nucleotide-diphossugar_trans"/>
</dbReference>
<dbReference type="OrthoDB" id="850028at2"/>
<reference evidence="1 2" key="1">
    <citation type="submission" date="2018-12" db="EMBL/GenBank/DDBJ databases">
        <title>Hymenobacter gummosus sp. nov., isolated from a spring.</title>
        <authorList>
            <person name="Nie L."/>
        </authorList>
    </citation>
    <scope>NUCLEOTIDE SEQUENCE [LARGE SCALE GENOMIC DNA]</scope>
    <source>
        <strain evidence="1 2">KCTC 52166</strain>
    </source>
</reference>
<sequence>MNYLIYQAYGSPAVFTELLFSVLSLLRVTPRGDGMKVLIYTDNRAALEQVLSKDAPVLYEQIDAAQWREWRGDIDFVHRAKLKVLEHAAAHYSGNLLYMDTDTVFTQDPTPLFAQIEAGHPVFHISEGTLSQGNVLNRKIYRRLRGQTFRVGARSFTVPAETMMYNAGMAGFRSRDAGGISEILAVTEALYRFYPKHVMEQLAFSLELPKLGTVVEGAAYVVHYWNIKAEVRPLLDTFFEKYRALPAEELAQLTSRLDFAAAAQSKLAYYSQPGWQRTLSKLVGKQWRMPPMEV</sequence>
<evidence type="ECO:0000313" key="2">
    <source>
        <dbReference type="Proteomes" id="UP000282184"/>
    </source>
</evidence>
<comment type="caution">
    <text evidence="1">The sequence shown here is derived from an EMBL/GenBank/DDBJ whole genome shotgun (WGS) entry which is preliminary data.</text>
</comment>
<protein>
    <recommendedName>
        <fullName evidence="3">Nucleotide-diphospho-sugar transferase domain-containing protein</fullName>
    </recommendedName>
</protein>
<keyword evidence="2" id="KW-1185">Reference proteome</keyword>
<evidence type="ECO:0008006" key="3">
    <source>
        <dbReference type="Google" id="ProtNLM"/>
    </source>
</evidence>
<dbReference type="EMBL" id="RXOF01000001">
    <property type="protein sequence ID" value="RTQ53218.1"/>
    <property type="molecule type" value="Genomic_DNA"/>
</dbReference>